<reference evidence="1" key="1">
    <citation type="submission" date="2023-01" db="EMBL/GenBank/DDBJ databases">
        <authorList>
            <person name="Van Ghelder C."/>
            <person name="Rancurel C."/>
        </authorList>
    </citation>
    <scope>NUCLEOTIDE SEQUENCE</scope>
    <source>
        <strain evidence="1">CNCM I-4278</strain>
    </source>
</reference>
<sequence length="80" mass="8616">MHSPSDSLSIPNVPQPILDHFAQLFGLLDNAANVVPSPSGLSPLIVLRQSFILLYQVESLDLDSTGRGNEVFCSLLSGYC</sequence>
<comment type="caution">
    <text evidence="1">The sequence shown here is derived from an EMBL/GenBank/DDBJ whole genome shotgun (WGS) entry which is preliminary data.</text>
</comment>
<dbReference type="EMBL" id="CAOQHR010000001">
    <property type="protein sequence ID" value="CAI6256524.1"/>
    <property type="molecule type" value="Genomic_DNA"/>
</dbReference>
<proteinExistence type="predicted"/>
<accession>A0A9W4U5Q4</accession>
<evidence type="ECO:0000313" key="2">
    <source>
        <dbReference type="Proteomes" id="UP001152607"/>
    </source>
</evidence>
<keyword evidence="2" id="KW-1185">Reference proteome</keyword>
<name>A0A9W4U5Q4_9PLEO</name>
<gene>
    <name evidence="1" type="ORF">PDIGIT_LOCUS1176</name>
</gene>
<evidence type="ECO:0000313" key="1">
    <source>
        <dbReference type="EMBL" id="CAI6256524.1"/>
    </source>
</evidence>
<dbReference type="Proteomes" id="UP001152607">
    <property type="component" value="Unassembled WGS sequence"/>
</dbReference>
<organism evidence="1 2">
    <name type="scientific">Periconia digitata</name>
    <dbReference type="NCBI Taxonomy" id="1303443"/>
    <lineage>
        <taxon>Eukaryota</taxon>
        <taxon>Fungi</taxon>
        <taxon>Dikarya</taxon>
        <taxon>Ascomycota</taxon>
        <taxon>Pezizomycotina</taxon>
        <taxon>Dothideomycetes</taxon>
        <taxon>Pleosporomycetidae</taxon>
        <taxon>Pleosporales</taxon>
        <taxon>Massarineae</taxon>
        <taxon>Periconiaceae</taxon>
        <taxon>Periconia</taxon>
    </lineage>
</organism>
<protein>
    <submittedName>
        <fullName evidence="1">Uncharacterized protein</fullName>
    </submittedName>
</protein>
<dbReference type="AlphaFoldDB" id="A0A9W4U5Q4"/>